<accession>A0ABU1T0I6</accession>
<gene>
    <name evidence="2" type="ORF">J2W52_005846</name>
</gene>
<reference evidence="2 3" key="1">
    <citation type="submission" date="2023-07" db="EMBL/GenBank/DDBJ databases">
        <title>Sorghum-associated microbial communities from plants grown in Nebraska, USA.</title>
        <authorList>
            <person name="Schachtman D."/>
        </authorList>
    </citation>
    <scope>NUCLEOTIDE SEQUENCE [LARGE SCALE GENOMIC DNA]</scope>
    <source>
        <strain evidence="2 3">3199</strain>
    </source>
</reference>
<sequence length="90" mass="9686">MTPSNIILLAAVGIGLGALAILNFSPFGSLGRYQFSPTNASYIVRMDTTTGELSVCYGFSTRKPICLPWGHNDRPFAEPAQPSVPRGDQQ</sequence>
<evidence type="ECO:0000313" key="2">
    <source>
        <dbReference type="EMBL" id="MDR6904212.1"/>
    </source>
</evidence>
<evidence type="ECO:0000313" key="3">
    <source>
        <dbReference type="Proteomes" id="UP001250791"/>
    </source>
</evidence>
<protein>
    <submittedName>
        <fullName evidence="2">Uncharacterized protein</fullName>
    </submittedName>
</protein>
<keyword evidence="1" id="KW-1133">Transmembrane helix</keyword>
<comment type="caution">
    <text evidence="2">The sequence shown here is derived from an EMBL/GenBank/DDBJ whole genome shotgun (WGS) entry which is preliminary data.</text>
</comment>
<keyword evidence="3" id="KW-1185">Reference proteome</keyword>
<dbReference type="EMBL" id="JAVDUP010000014">
    <property type="protein sequence ID" value="MDR6904212.1"/>
    <property type="molecule type" value="Genomic_DNA"/>
</dbReference>
<keyword evidence="1" id="KW-0472">Membrane</keyword>
<proteinExistence type="predicted"/>
<feature type="transmembrane region" description="Helical" evidence="1">
    <location>
        <begin position="6"/>
        <end position="24"/>
    </location>
</feature>
<organism evidence="2 3">
    <name type="scientific">Rhizobium miluonense</name>
    <dbReference type="NCBI Taxonomy" id="411945"/>
    <lineage>
        <taxon>Bacteria</taxon>
        <taxon>Pseudomonadati</taxon>
        <taxon>Pseudomonadota</taxon>
        <taxon>Alphaproteobacteria</taxon>
        <taxon>Hyphomicrobiales</taxon>
        <taxon>Rhizobiaceae</taxon>
        <taxon>Rhizobium/Agrobacterium group</taxon>
        <taxon>Rhizobium</taxon>
    </lineage>
</organism>
<evidence type="ECO:0000256" key="1">
    <source>
        <dbReference type="SAM" id="Phobius"/>
    </source>
</evidence>
<name>A0ABU1T0I6_9HYPH</name>
<keyword evidence="1" id="KW-0812">Transmembrane</keyword>
<dbReference type="Proteomes" id="UP001250791">
    <property type="component" value="Unassembled WGS sequence"/>
</dbReference>